<keyword evidence="1" id="KW-0732">Signal</keyword>
<evidence type="ECO:0000313" key="2">
    <source>
        <dbReference type="EMBL" id="RVU86969.1"/>
    </source>
</evidence>
<organism evidence="2">
    <name type="scientific">Flavobacterium columnare</name>
    <dbReference type="NCBI Taxonomy" id="996"/>
    <lineage>
        <taxon>Bacteria</taxon>
        <taxon>Pseudomonadati</taxon>
        <taxon>Bacteroidota</taxon>
        <taxon>Flavobacteriia</taxon>
        <taxon>Flavobacteriales</taxon>
        <taxon>Flavobacteriaceae</taxon>
        <taxon>Flavobacterium</taxon>
    </lineage>
</organism>
<feature type="signal peptide" evidence="1">
    <location>
        <begin position="1"/>
        <end position="18"/>
    </location>
</feature>
<dbReference type="RefSeq" id="WP_088418821.1">
    <property type="nucleotide sequence ID" value="NZ_RWGX02000013.1"/>
</dbReference>
<proteinExistence type="predicted"/>
<evidence type="ECO:0008006" key="3">
    <source>
        <dbReference type="Google" id="ProtNLM"/>
    </source>
</evidence>
<dbReference type="Gene3D" id="2.60.120.260">
    <property type="entry name" value="Galactose-binding domain-like"/>
    <property type="match status" value="1"/>
</dbReference>
<dbReference type="EMBL" id="RWGX01000006">
    <property type="protein sequence ID" value="RVU86969.1"/>
    <property type="molecule type" value="Genomic_DNA"/>
</dbReference>
<gene>
    <name evidence="2" type="ORF">EJB19_15665</name>
</gene>
<name>A0AA94EY18_9FLAO</name>
<dbReference type="AlphaFoldDB" id="A0AA94EY18"/>
<evidence type="ECO:0000256" key="1">
    <source>
        <dbReference type="SAM" id="SignalP"/>
    </source>
</evidence>
<reference evidence="2" key="1">
    <citation type="submission" date="2018-12" db="EMBL/GenBank/DDBJ databases">
        <title>Draft genome sequence of Flaovobacterium columnare BGFS27 isolated from channel catfish in Alabama.</title>
        <authorList>
            <person name="Cai W."/>
            <person name="Arias C."/>
        </authorList>
    </citation>
    <scope>NUCLEOTIDE SEQUENCE [LARGE SCALE GENOMIC DNA]</scope>
    <source>
        <strain evidence="2">BGFS27</strain>
    </source>
</reference>
<sequence length="1030" mass="114912">MKNIFIFLFAIFSLSTVAQINVSVENPANPKPTGTPFIININYINPTITSCRDQKIELNLGSLEYLPANSIIGSAVANVSTSGGNNILTITNIPYQIGASITLLVGVKFQEGTTCNGAQTSIFAKYFECGNLIKTTETLTISASASNKAKIYLRQITAYDKKTNVNSSQIDAFCLGKKVRYSVEISNYDAINSNSNGVNFNSPIIYVELPNCAIIKGVYKNNTFETVNGNFNETTSGSTKIVSWIGENVPFSSTSYFQKVYDIEVEYPCTNTTCIGDLQLKAYAISKDCNNQDIETQSPRPIIVTKMLPNCDDSCTTGNGGYQIDFSYALYCPSSCNTKSNTVIIDFYAPGPISGTSSSKNVAPTGDSLRVYKVTLPDNINLLSERLIGANTICNNLVQVSYLDQANNPTNQANAKHVLFKIACFDLSYRLLANIRFNYRNPSLVTSGSSFIFGTTATINDQVFIPYREFTATVNNCNPIIRIRKELKKVTTDNSSNFTTSALGISNDVFIYRIKITNTGVKEQLNSIFTDPLDSNQIFLGGLKIAYTNDPNLTNIPLVYGNSYTLPGTNNRITITKPIVNNSSGGGTLSFSNFTLPCDDTKYLIIEFKVKIKQGVYTGTQIKNRITSNSGFFSNETLITVPDIGRYQTQFLVWCEDNQEWYDDYVMIRRNENTKLKLRVINTGTKDIILHNILNLRPLTNDNYESNTDPRNTNVPFELKYDCSKTPSVYLDGNQLNNTQVQVDFASNGVDMNRQSLVCDYTQNGSVPNFSNSCNTDTSNWMKVDFKQGLILKPSQTIEVIYNAKATGNELGTIRNSFATFASDTNGRCLLSPIQRMGIEKTEEGCKMTPPKPCNECSSFELIKNKKYLVSGWVREESENEPTKQYLNFEKSYISVAFTDKYEESFQDPIKFAPSGEIIDGWQRIIGEFTVPQESAEFYLELVNDSNISSSQVGTVSYFDDIRIIPSEGNMKSYVYDQKTQRLMAELDENNFSTFYEYDLEGGLIRIKKETEKGVFTIQETRKSSVINKQ</sequence>
<comment type="caution">
    <text evidence="2">The sequence shown here is derived from an EMBL/GenBank/DDBJ whole genome shotgun (WGS) entry which is preliminary data.</text>
</comment>
<feature type="chain" id="PRO_5043279343" description="DUF11 domain-containing protein" evidence="1">
    <location>
        <begin position="19"/>
        <end position="1030"/>
    </location>
</feature>
<protein>
    <recommendedName>
        <fullName evidence="3">DUF11 domain-containing protein</fullName>
    </recommendedName>
</protein>
<accession>A0AA94EY18</accession>